<dbReference type="EMBL" id="AZBU02000001">
    <property type="protein sequence ID" value="TMS33640.1"/>
    <property type="molecule type" value="Genomic_DNA"/>
</dbReference>
<reference evidence="1 2" key="1">
    <citation type="journal article" date="2015" name="Genome Biol.">
        <title>Comparative genomics of Steinernema reveals deeply conserved gene regulatory networks.</title>
        <authorList>
            <person name="Dillman A.R."/>
            <person name="Macchietto M."/>
            <person name="Porter C.F."/>
            <person name="Rogers A."/>
            <person name="Williams B."/>
            <person name="Antoshechkin I."/>
            <person name="Lee M.M."/>
            <person name="Goodwin Z."/>
            <person name="Lu X."/>
            <person name="Lewis E.E."/>
            <person name="Goodrich-Blair H."/>
            <person name="Stock S.P."/>
            <person name="Adams B.J."/>
            <person name="Sternberg P.W."/>
            <person name="Mortazavi A."/>
        </authorList>
    </citation>
    <scope>NUCLEOTIDE SEQUENCE [LARGE SCALE GENOMIC DNA]</scope>
    <source>
        <strain evidence="1 2">ALL</strain>
    </source>
</reference>
<protein>
    <submittedName>
        <fullName evidence="1">Uncharacterized protein</fullName>
    </submittedName>
</protein>
<evidence type="ECO:0000313" key="2">
    <source>
        <dbReference type="Proteomes" id="UP000298663"/>
    </source>
</evidence>
<gene>
    <name evidence="1" type="ORF">L596_001359</name>
</gene>
<dbReference type="AlphaFoldDB" id="A0A4U8UKT6"/>
<evidence type="ECO:0000313" key="1">
    <source>
        <dbReference type="EMBL" id="TMS33640.1"/>
    </source>
</evidence>
<comment type="caution">
    <text evidence="1">The sequence shown here is derived from an EMBL/GenBank/DDBJ whole genome shotgun (WGS) entry which is preliminary data.</text>
</comment>
<proteinExistence type="predicted"/>
<organism evidence="1 2">
    <name type="scientific">Steinernema carpocapsae</name>
    <name type="common">Entomopathogenic nematode</name>
    <dbReference type="NCBI Taxonomy" id="34508"/>
    <lineage>
        <taxon>Eukaryota</taxon>
        <taxon>Metazoa</taxon>
        <taxon>Ecdysozoa</taxon>
        <taxon>Nematoda</taxon>
        <taxon>Chromadorea</taxon>
        <taxon>Rhabditida</taxon>
        <taxon>Tylenchina</taxon>
        <taxon>Panagrolaimomorpha</taxon>
        <taxon>Strongyloidoidea</taxon>
        <taxon>Steinernematidae</taxon>
        <taxon>Steinernema</taxon>
    </lineage>
</organism>
<reference evidence="1 2" key="2">
    <citation type="journal article" date="2019" name="G3 (Bethesda)">
        <title>Hybrid Assembly of the Genome of the Entomopathogenic Nematode Steinernema carpocapsae Identifies the X-Chromosome.</title>
        <authorList>
            <person name="Serra L."/>
            <person name="Macchietto M."/>
            <person name="Macias-Munoz A."/>
            <person name="McGill C.J."/>
            <person name="Rodriguez I.M."/>
            <person name="Rodriguez B."/>
            <person name="Murad R."/>
            <person name="Mortazavi A."/>
        </authorList>
    </citation>
    <scope>NUCLEOTIDE SEQUENCE [LARGE SCALE GENOMIC DNA]</scope>
    <source>
        <strain evidence="1 2">ALL</strain>
    </source>
</reference>
<dbReference type="Proteomes" id="UP000298663">
    <property type="component" value="Unassembled WGS sequence"/>
</dbReference>
<sequence length="117" mass="13801">MTLASRIGRRNVFPCNEYPSLQRRDRNDRRNGLCKREIREFEYGFQARKGISYVVVARDDHAYLDVESSTTRLRPRCKYRILNSTFDIRDRHAVLSEHGLQRGVLSNGRHSKFSDLK</sequence>
<name>A0A4U8UKT6_STECR</name>
<keyword evidence="2" id="KW-1185">Reference proteome</keyword>
<accession>A0A4U8UKT6</accession>